<protein>
    <recommendedName>
        <fullName evidence="2">CCHC-type domain-containing protein</fullName>
    </recommendedName>
</protein>
<evidence type="ECO:0000313" key="4">
    <source>
        <dbReference type="Proteomes" id="UP001353858"/>
    </source>
</evidence>
<dbReference type="Proteomes" id="UP001353858">
    <property type="component" value="Unassembled WGS sequence"/>
</dbReference>
<name>A0AAN7PP46_9COLE</name>
<accession>A0AAN7PP46</accession>
<evidence type="ECO:0000313" key="3">
    <source>
        <dbReference type="EMBL" id="KAK4873004.1"/>
    </source>
</evidence>
<gene>
    <name evidence="3" type="ORF">RN001_015033</name>
</gene>
<dbReference type="GO" id="GO:0008270">
    <property type="term" value="F:zinc ion binding"/>
    <property type="evidence" value="ECO:0007669"/>
    <property type="project" value="UniProtKB-KW"/>
</dbReference>
<dbReference type="PROSITE" id="PS50158">
    <property type="entry name" value="ZF_CCHC"/>
    <property type="match status" value="1"/>
</dbReference>
<keyword evidence="1" id="KW-0862">Zinc</keyword>
<dbReference type="Gene3D" id="4.10.60.10">
    <property type="entry name" value="Zinc finger, CCHC-type"/>
    <property type="match status" value="1"/>
</dbReference>
<evidence type="ECO:0000259" key="2">
    <source>
        <dbReference type="PROSITE" id="PS50158"/>
    </source>
</evidence>
<keyword evidence="1" id="KW-0479">Metal-binding</keyword>
<keyword evidence="1" id="KW-0863">Zinc-finger</keyword>
<sequence>MAPIVYEVNRLSAEELVYELVIRGISELDTVDAMRKTLRSLLRLEREGQSLDYPTYPFKVAEDIKELNDKVSEMQALLQDFDGSNQNTYKKLLSKYAYALGRANRVVPDNESDKLQKSKVLVAILNFKSDLDKKVRSYEKSLSNKTKGVLDLDMLNISTSSDSDSSVVDEPLGKPNFESTRVHVPVTPKPIPVSQWNLKFSGKLTDLSVNAFLERVDELKTSRHVSDSELFNSAYDLFSDIALIWYRGNKQKASDWKSLTQLLRQEFLPKNYNDILFKQIKERTQHPEEPMGIFIAYMNNHFQRLTVKIPDSVRLKILLENMAPFYKIGLALHMANIKTIDELLELSRELEANRLSVNEYVPPPPKSKNTLERDLACIYSQPSTSQCSAVYQQKEIRCYRCNGVGHIAINCNNNPRRYCYRCKNPNFTVRTCPKCNVNSKNF</sequence>
<dbReference type="AlphaFoldDB" id="A0AAN7PP46"/>
<dbReference type="SMART" id="SM00343">
    <property type="entry name" value="ZnF_C2HC"/>
    <property type="match status" value="2"/>
</dbReference>
<dbReference type="GO" id="GO:0003676">
    <property type="term" value="F:nucleic acid binding"/>
    <property type="evidence" value="ECO:0007669"/>
    <property type="project" value="InterPro"/>
</dbReference>
<organism evidence="3 4">
    <name type="scientific">Aquatica leii</name>
    <dbReference type="NCBI Taxonomy" id="1421715"/>
    <lineage>
        <taxon>Eukaryota</taxon>
        <taxon>Metazoa</taxon>
        <taxon>Ecdysozoa</taxon>
        <taxon>Arthropoda</taxon>
        <taxon>Hexapoda</taxon>
        <taxon>Insecta</taxon>
        <taxon>Pterygota</taxon>
        <taxon>Neoptera</taxon>
        <taxon>Endopterygota</taxon>
        <taxon>Coleoptera</taxon>
        <taxon>Polyphaga</taxon>
        <taxon>Elateriformia</taxon>
        <taxon>Elateroidea</taxon>
        <taxon>Lampyridae</taxon>
        <taxon>Luciolinae</taxon>
        <taxon>Aquatica</taxon>
    </lineage>
</organism>
<comment type="caution">
    <text evidence="3">The sequence shown here is derived from an EMBL/GenBank/DDBJ whole genome shotgun (WGS) entry which is preliminary data.</text>
</comment>
<reference evidence="4" key="1">
    <citation type="submission" date="2023-01" db="EMBL/GenBank/DDBJ databases">
        <title>Key to firefly adult light organ development and bioluminescence: homeobox transcription factors regulate luciferase expression and transportation to peroxisome.</title>
        <authorList>
            <person name="Fu X."/>
        </authorList>
    </citation>
    <scope>NUCLEOTIDE SEQUENCE [LARGE SCALE GENOMIC DNA]</scope>
</reference>
<keyword evidence="4" id="KW-1185">Reference proteome</keyword>
<dbReference type="SUPFAM" id="SSF57756">
    <property type="entry name" value="Retrovirus zinc finger-like domains"/>
    <property type="match status" value="1"/>
</dbReference>
<dbReference type="InterPro" id="IPR001878">
    <property type="entry name" value="Znf_CCHC"/>
</dbReference>
<dbReference type="InterPro" id="IPR036875">
    <property type="entry name" value="Znf_CCHC_sf"/>
</dbReference>
<evidence type="ECO:0000256" key="1">
    <source>
        <dbReference type="PROSITE-ProRule" id="PRU00047"/>
    </source>
</evidence>
<feature type="domain" description="CCHC-type" evidence="2">
    <location>
        <begin position="397"/>
        <end position="411"/>
    </location>
</feature>
<proteinExistence type="predicted"/>
<dbReference type="EMBL" id="JARPUR010000007">
    <property type="protein sequence ID" value="KAK4873004.1"/>
    <property type="molecule type" value="Genomic_DNA"/>
</dbReference>